<gene>
    <name evidence="10" type="ORF">HCT48_04560</name>
</gene>
<feature type="transmembrane region" description="Helical" evidence="9">
    <location>
        <begin position="47"/>
        <end position="65"/>
    </location>
</feature>
<dbReference type="Proteomes" id="UP000778951">
    <property type="component" value="Unassembled WGS sequence"/>
</dbReference>
<evidence type="ECO:0000256" key="6">
    <source>
        <dbReference type="ARBA" id="ARBA00022967"/>
    </source>
</evidence>
<keyword evidence="4" id="KW-0288">FMN</keyword>
<keyword evidence="1" id="KW-0813">Transport</keyword>
<feature type="transmembrane region" description="Helical" evidence="9">
    <location>
        <begin position="21"/>
        <end position="41"/>
    </location>
</feature>
<dbReference type="GO" id="GO:0005886">
    <property type="term" value="C:plasma membrane"/>
    <property type="evidence" value="ECO:0007669"/>
    <property type="project" value="TreeGrafter"/>
</dbReference>
<feature type="transmembrane region" description="Helical" evidence="9">
    <location>
        <begin position="146"/>
        <end position="165"/>
    </location>
</feature>
<evidence type="ECO:0000256" key="9">
    <source>
        <dbReference type="SAM" id="Phobius"/>
    </source>
</evidence>
<accession>A0A968KUU4</accession>
<dbReference type="RefSeq" id="WP_167695574.1">
    <property type="nucleotide sequence ID" value="NZ_CP118181.1"/>
</dbReference>
<evidence type="ECO:0000256" key="5">
    <source>
        <dbReference type="ARBA" id="ARBA00022692"/>
    </source>
</evidence>
<keyword evidence="6" id="KW-1278">Translocase</keyword>
<name>A0A968KUU4_9SPIO</name>
<feature type="transmembrane region" description="Helical" evidence="9">
    <location>
        <begin position="248"/>
        <end position="265"/>
    </location>
</feature>
<keyword evidence="8 9" id="KW-0472">Membrane</keyword>
<keyword evidence="3" id="KW-0285">Flavoprotein</keyword>
<dbReference type="AlphaFoldDB" id="A0A968KUU4"/>
<evidence type="ECO:0000256" key="1">
    <source>
        <dbReference type="ARBA" id="ARBA00022448"/>
    </source>
</evidence>
<reference evidence="10" key="1">
    <citation type="submission" date="2020-03" db="EMBL/GenBank/DDBJ databases">
        <title>Spirochaetal bacteria isolated from arthropods constitute a novel genus Entomospira genus novum within the order Spirochaetales.</title>
        <authorList>
            <person name="Grana-Miraglia L."/>
            <person name="Sikutova S."/>
            <person name="Fingerle V."/>
            <person name="Sing A."/>
            <person name="Castillo-Ramirez S."/>
            <person name="Margos G."/>
            <person name="Rudolf I."/>
        </authorList>
    </citation>
    <scope>NUCLEOTIDE SEQUENCE</scope>
    <source>
        <strain evidence="10">BR149</strain>
    </source>
</reference>
<keyword evidence="11" id="KW-1185">Reference proteome</keyword>
<evidence type="ECO:0000256" key="3">
    <source>
        <dbReference type="ARBA" id="ARBA00022630"/>
    </source>
</evidence>
<feature type="transmembrane region" description="Helical" evidence="9">
    <location>
        <begin position="226"/>
        <end position="242"/>
    </location>
</feature>
<sequence length="283" mass="31053">MEILFSGVKSAPFIRSWQRTSLQMGLMTLALGLQLILAWLLEGQGEILLRWGILLAMSTGLELLMNLLYRKFMLLDGTAWVSATILALLLPIQLFDPWTLFSIAFFTIIIGKWAIGGMGANYLNPAMVGLLYYLLSTPYAGLATLWSNPILAGVLVASWLILTLLGIINGSVSLSAILSYLSLAYLLSMMAGESFTPLASGGSWLFLALFVAPNPSSIPMRLIGKIFYGLLIGFLSALFFWGYQLGDLSFVVAILIANMVSPVIHRHTLGRTFSKQKLGRHRT</sequence>
<keyword evidence="7 9" id="KW-1133">Transmembrane helix</keyword>
<evidence type="ECO:0000256" key="7">
    <source>
        <dbReference type="ARBA" id="ARBA00022989"/>
    </source>
</evidence>
<feature type="transmembrane region" description="Helical" evidence="9">
    <location>
        <begin position="172"/>
        <end position="191"/>
    </location>
</feature>
<organism evidence="10 11">
    <name type="scientific">Entomospira culicis</name>
    <dbReference type="NCBI Taxonomy" id="2719989"/>
    <lineage>
        <taxon>Bacteria</taxon>
        <taxon>Pseudomonadati</taxon>
        <taxon>Spirochaetota</taxon>
        <taxon>Spirochaetia</taxon>
        <taxon>Spirochaetales</taxon>
        <taxon>Spirochaetaceae</taxon>
        <taxon>Entomospira</taxon>
    </lineage>
</organism>
<proteinExistence type="predicted"/>
<evidence type="ECO:0000313" key="11">
    <source>
        <dbReference type="Proteomes" id="UP000778951"/>
    </source>
</evidence>
<feature type="transmembrane region" description="Helical" evidence="9">
    <location>
        <begin position="122"/>
        <end position="140"/>
    </location>
</feature>
<keyword evidence="2" id="KW-0597">Phosphoprotein</keyword>
<dbReference type="Pfam" id="PF03116">
    <property type="entry name" value="NQR2_RnfD_RnfE"/>
    <property type="match status" value="2"/>
</dbReference>
<protein>
    <submittedName>
        <fullName evidence="10">RnfABCDGE type electron transport complex subunit D</fullName>
    </submittedName>
</protein>
<dbReference type="EMBL" id="JAATLM010000001">
    <property type="protein sequence ID" value="NIZ69485.1"/>
    <property type="molecule type" value="Genomic_DNA"/>
</dbReference>
<dbReference type="InterPro" id="IPR004338">
    <property type="entry name" value="NqrB/RnfD"/>
</dbReference>
<dbReference type="PANTHER" id="PTHR30578:SF0">
    <property type="entry name" value="ION-TRANSLOCATING OXIDOREDUCTASE COMPLEX SUBUNIT D"/>
    <property type="match status" value="1"/>
</dbReference>
<evidence type="ECO:0000256" key="2">
    <source>
        <dbReference type="ARBA" id="ARBA00022553"/>
    </source>
</evidence>
<evidence type="ECO:0000256" key="8">
    <source>
        <dbReference type="ARBA" id="ARBA00023136"/>
    </source>
</evidence>
<dbReference type="PANTHER" id="PTHR30578">
    <property type="entry name" value="ELECTRON TRANSPORT COMPLEX PROTEIN RNFD"/>
    <property type="match status" value="1"/>
</dbReference>
<dbReference type="GO" id="GO:0055085">
    <property type="term" value="P:transmembrane transport"/>
    <property type="evidence" value="ECO:0007669"/>
    <property type="project" value="InterPro"/>
</dbReference>
<evidence type="ECO:0000313" key="10">
    <source>
        <dbReference type="EMBL" id="NIZ69485.1"/>
    </source>
</evidence>
<evidence type="ECO:0000256" key="4">
    <source>
        <dbReference type="ARBA" id="ARBA00022643"/>
    </source>
</evidence>
<keyword evidence="5 9" id="KW-0812">Transmembrane</keyword>
<comment type="caution">
    <text evidence="10">The sequence shown here is derived from an EMBL/GenBank/DDBJ whole genome shotgun (WGS) entry which is preliminary data.</text>
</comment>